<feature type="region of interest" description="Disordered" evidence="1">
    <location>
        <begin position="1"/>
        <end position="37"/>
    </location>
</feature>
<dbReference type="PANTHER" id="PTHR15827">
    <property type="entry name" value="CYCLIN-DEPENDENT KINASE 2-INTERACTING PROTEIN"/>
    <property type="match status" value="1"/>
</dbReference>
<keyword evidence="2" id="KW-1185">Reference proteome</keyword>
<accession>A0A6P8HEB6</accession>
<dbReference type="KEGG" id="aten:116291088"/>
<organism evidence="2 3">
    <name type="scientific">Actinia tenebrosa</name>
    <name type="common">Australian red waratah sea anemone</name>
    <dbReference type="NCBI Taxonomy" id="6105"/>
    <lineage>
        <taxon>Eukaryota</taxon>
        <taxon>Metazoa</taxon>
        <taxon>Cnidaria</taxon>
        <taxon>Anthozoa</taxon>
        <taxon>Hexacorallia</taxon>
        <taxon>Actiniaria</taxon>
        <taxon>Actiniidae</taxon>
        <taxon>Actinia</taxon>
    </lineage>
</organism>
<proteinExistence type="predicted"/>
<dbReference type="InterPro" id="IPR023250">
    <property type="entry name" value="Cyclin-dep_Kinase_2_interact"/>
</dbReference>
<dbReference type="PRINTS" id="PR02040">
    <property type="entry name" value="CDK2IP"/>
</dbReference>
<dbReference type="Proteomes" id="UP000515163">
    <property type="component" value="Unplaced"/>
</dbReference>
<dbReference type="InParanoid" id="A0A6P8HEB6"/>
<evidence type="ECO:0000313" key="2">
    <source>
        <dbReference type="Proteomes" id="UP000515163"/>
    </source>
</evidence>
<dbReference type="PANTHER" id="PTHR15827:SF2">
    <property type="entry name" value="CYCLIN-DEPENDENT KINASE 2-INTERACTING PROTEIN"/>
    <property type="match status" value="1"/>
</dbReference>
<dbReference type="AlphaFoldDB" id="A0A6P8HEB6"/>
<evidence type="ECO:0000313" key="3">
    <source>
        <dbReference type="RefSeq" id="XP_031554061.1"/>
    </source>
</evidence>
<dbReference type="GeneID" id="116291088"/>
<gene>
    <name evidence="3" type="primary">LOC116291088</name>
</gene>
<dbReference type="OrthoDB" id="17066at2759"/>
<feature type="compositionally biased region" description="Basic residues" evidence="1">
    <location>
        <begin position="1"/>
        <end position="16"/>
    </location>
</feature>
<protein>
    <submittedName>
        <fullName evidence="3">Cyclin-dependent kinase 2-interacting protein-like</fullName>
    </submittedName>
</protein>
<dbReference type="RefSeq" id="XP_031554061.1">
    <property type="nucleotide sequence ID" value="XM_031698201.1"/>
</dbReference>
<dbReference type="FunCoup" id="A0A6P8HEB6">
    <property type="interactions" value="261"/>
</dbReference>
<evidence type="ECO:0000256" key="1">
    <source>
        <dbReference type="SAM" id="MobiDB-lite"/>
    </source>
</evidence>
<reference evidence="3" key="1">
    <citation type="submission" date="2025-08" db="UniProtKB">
        <authorList>
            <consortium name="RefSeq"/>
        </authorList>
    </citation>
    <scope>IDENTIFICATION</scope>
    <source>
        <tissue evidence="3">Tentacle</tissue>
    </source>
</reference>
<name>A0A6P8HEB6_ACTTE</name>
<sequence>MASKGKSPKTPKSKSSNKRESFTPSPSQRDFPRSRPTCDVAKRVRDLCATWHELVQKWTNLNSLGTTVANKLMNLQLQKQYSDLEDSNSVTVMNDMSQTASSDFEEQVLKTLEELSKILSKMAEIHKKMESLTKSFQAAEKLKQFKEKEDLFDHETETVFNTWPVNEYYSSSEKLHTMFGKELELKQKIFPYFTKTNDRNILLVYLSLWLHEPYLSDEKDVLLESMLIETELR</sequence>